<keyword evidence="4" id="KW-0539">Nucleus</keyword>
<evidence type="ECO:0000313" key="8">
    <source>
        <dbReference type="Proteomes" id="UP000182444"/>
    </source>
</evidence>
<dbReference type="GO" id="GO:0016586">
    <property type="term" value="C:RSC-type complex"/>
    <property type="evidence" value="ECO:0007669"/>
    <property type="project" value="TreeGrafter"/>
</dbReference>
<feature type="region of interest" description="Disordered" evidence="5">
    <location>
        <begin position="1"/>
        <end position="48"/>
    </location>
</feature>
<protein>
    <recommendedName>
        <fullName evidence="6">RFX-type winged-helix domain-containing protein</fullName>
    </recommendedName>
</protein>
<dbReference type="Gene3D" id="1.25.10.10">
    <property type="entry name" value="Leucine-rich Repeat Variant"/>
    <property type="match status" value="1"/>
</dbReference>
<dbReference type="AlphaFoldDB" id="A0A1D8NQH4"/>
<accession>A0A1D8NQH4</accession>
<dbReference type="InterPro" id="IPR016024">
    <property type="entry name" value="ARM-type_fold"/>
</dbReference>
<evidence type="ECO:0000259" key="6">
    <source>
        <dbReference type="PROSITE" id="PS51526"/>
    </source>
</evidence>
<dbReference type="InterPro" id="IPR011989">
    <property type="entry name" value="ARM-like"/>
</dbReference>
<name>A0A1D8NQH4_YARLL</name>
<keyword evidence="1" id="KW-0156">Chromatin regulator</keyword>
<dbReference type="RefSeq" id="XP_506030.3">
    <property type="nucleotide sequence ID" value="XM_506030.3"/>
</dbReference>
<evidence type="ECO:0000256" key="4">
    <source>
        <dbReference type="ARBA" id="ARBA00023242"/>
    </source>
</evidence>
<dbReference type="eggNOG" id="ENOG502QVTM">
    <property type="taxonomic scope" value="Eukaryota"/>
</dbReference>
<dbReference type="InterPro" id="IPR003150">
    <property type="entry name" value="DNA-bd_RFX"/>
</dbReference>
<gene>
    <name evidence="7" type="ORF">YALI1_F37508g</name>
</gene>
<keyword evidence="3" id="KW-0804">Transcription</keyword>
<dbReference type="GeneID" id="2908916"/>
<dbReference type="InterPro" id="IPR052406">
    <property type="entry name" value="Chromatin_Remodeling_Comp"/>
</dbReference>
<dbReference type="SUPFAM" id="SSF48371">
    <property type="entry name" value="ARM repeat"/>
    <property type="match status" value="1"/>
</dbReference>
<dbReference type="GO" id="GO:0006355">
    <property type="term" value="P:regulation of DNA-templated transcription"/>
    <property type="evidence" value="ECO:0007669"/>
    <property type="project" value="InterPro"/>
</dbReference>
<evidence type="ECO:0000256" key="5">
    <source>
        <dbReference type="SAM" id="MobiDB-lite"/>
    </source>
</evidence>
<dbReference type="GO" id="GO:0003677">
    <property type="term" value="F:DNA binding"/>
    <property type="evidence" value="ECO:0007669"/>
    <property type="project" value="InterPro"/>
</dbReference>
<proteinExistence type="predicted"/>
<reference evidence="7 8" key="1">
    <citation type="journal article" date="2016" name="PLoS ONE">
        <title>Sequence Assembly of Yarrowia lipolytica Strain W29/CLIB89 Shows Transposable Element Diversity.</title>
        <authorList>
            <person name="Magnan C."/>
            <person name="Yu J."/>
            <person name="Chang I."/>
            <person name="Jahn E."/>
            <person name="Kanomata Y."/>
            <person name="Wu J."/>
            <person name="Zeller M."/>
            <person name="Oakes M."/>
            <person name="Baldi P."/>
            <person name="Sandmeyer S."/>
        </authorList>
    </citation>
    <scope>NUCLEOTIDE SEQUENCE [LARGE SCALE GENOMIC DNA]</scope>
    <source>
        <strain evidence="8">CLIB89(W29)</strain>
    </source>
</reference>
<feature type="domain" description="RFX-type winged-helix" evidence="6">
    <location>
        <begin position="421"/>
        <end position="505"/>
    </location>
</feature>
<dbReference type="PANTHER" id="PTHR22970:SF14">
    <property type="entry name" value="AT-RICH INTERACTIVE DOMAIN-CONTAINING PROTEIN 2"/>
    <property type="match status" value="1"/>
</dbReference>
<feature type="compositionally biased region" description="Polar residues" evidence="5">
    <location>
        <begin position="12"/>
        <end position="24"/>
    </location>
</feature>
<sequence length="604" mass="66880">MYNDNMPRRSTRSSLAGSPGQVSGYQGGSPYVDGGMPGGNHGGMVPHQGSNPYEFVPVPPGPLPVPVMTPTVNPPMFPVKRPTPTSIAKANAFGVGHFGIDFLTRITFSLRSGIDSEVDWALTALVQATFNAPDQFKFRLNESLIADLLGRVLKARFLTHKESADGEHVGDTDADDRVHQSVLDIMLILRNAALDPENAQFLATSDKGLEVVLKCLQVSPSSLTSEVLSYAVDICESISFYVSPSSYDDPLLQAVAHLLETSSDRAIIISTTRALTRMLVHEYHAHPEAETEPKEDAFPIITLLARRWHQIVDKTVQMLLVEADEELIIAALDFLYQITRRGAFVTRLLENNSNAEILSTHLARLLRFEFPHEKFIDYIRLPPRATPGPVKKNVPTVDSPAPRLPEDVLNNLLTMPEPHRANAWMRASYEETSGGEVTQISLWKSYESQFEPYCKEGSAPGVHRLLPAVEFIKNVNAAFTRSAAMVVSLNDGTKKFIIKGIQPRKEPVDPATIDAQKRAEFEHRRKMEARYAEYDQARRYRLDNKSGVSPAAILVMTNIAKSDLGKLALTHVVDKVVYAGTVNPHIAQYMFPLLGELENVKPEA</sequence>
<evidence type="ECO:0000313" key="7">
    <source>
        <dbReference type="EMBL" id="AOW07885.1"/>
    </source>
</evidence>
<dbReference type="Proteomes" id="UP000182444">
    <property type="component" value="Chromosome 1F"/>
</dbReference>
<dbReference type="PANTHER" id="PTHR22970">
    <property type="entry name" value="AT-RICH INTERACTIVE DOMAIN-CONTAINING PROTEIN 2"/>
    <property type="match status" value="1"/>
</dbReference>
<evidence type="ECO:0000256" key="3">
    <source>
        <dbReference type="ARBA" id="ARBA00023163"/>
    </source>
</evidence>
<dbReference type="KEGG" id="yli:2908916"/>
<dbReference type="GO" id="GO:0006325">
    <property type="term" value="P:chromatin organization"/>
    <property type="evidence" value="ECO:0007669"/>
    <property type="project" value="UniProtKB-KW"/>
</dbReference>
<dbReference type="EMBL" id="CP017558">
    <property type="protein sequence ID" value="AOW07885.1"/>
    <property type="molecule type" value="Genomic_DNA"/>
</dbReference>
<dbReference type="VEuPathDB" id="FungiDB:YALI1_F37508g"/>
<evidence type="ECO:0000256" key="2">
    <source>
        <dbReference type="ARBA" id="ARBA00023015"/>
    </source>
</evidence>
<evidence type="ECO:0000256" key="1">
    <source>
        <dbReference type="ARBA" id="ARBA00022853"/>
    </source>
</evidence>
<dbReference type="VEuPathDB" id="FungiDB:YALI0_F29997g"/>
<organism evidence="7 8">
    <name type="scientific">Yarrowia lipolytica</name>
    <name type="common">Candida lipolytica</name>
    <dbReference type="NCBI Taxonomy" id="4952"/>
    <lineage>
        <taxon>Eukaryota</taxon>
        <taxon>Fungi</taxon>
        <taxon>Dikarya</taxon>
        <taxon>Ascomycota</taxon>
        <taxon>Saccharomycotina</taxon>
        <taxon>Dipodascomycetes</taxon>
        <taxon>Dipodascales</taxon>
        <taxon>Dipodascales incertae sedis</taxon>
        <taxon>Yarrowia</taxon>
    </lineage>
</organism>
<keyword evidence="2" id="KW-0805">Transcription regulation</keyword>
<dbReference type="PROSITE" id="PS51526">
    <property type="entry name" value="RFX_DBD"/>
    <property type="match status" value="1"/>
</dbReference>